<keyword evidence="3" id="KW-1185">Reference proteome</keyword>
<protein>
    <recommendedName>
        <fullName evidence="1">C2H2-type domain-containing protein</fullName>
    </recommendedName>
</protein>
<accession>A0A2A2IBU2</accession>
<reference evidence="2 3" key="1">
    <citation type="submission" date="2017-08" db="EMBL/GenBank/DDBJ databases">
        <title>Virgibacillus indicus sp. nov. and Virgibacillus profoundi sp. nov, two moderately halophilic bacteria isolated from marine sediment by using the Microfluidic Streak Plate.</title>
        <authorList>
            <person name="Xu B."/>
            <person name="Hu B."/>
            <person name="Wang J."/>
            <person name="Zhu Y."/>
            <person name="Huang L."/>
            <person name="Du W."/>
            <person name="Huang Y."/>
        </authorList>
    </citation>
    <scope>NUCLEOTIDE SEQUENCE [LARGE SCALE GENOMIC DNA]</scope>
    <source>
        <strain evidence="2 3">IO3-P3-H5</strain>
    </source>
</reference>
<evidence type="ECO:0000313" key="3">
    <source>
        <dbReference type="Proteomes" id="UP000218887"/>
    </source>
</evidence>
<evidence type="ECO:0000313" key="2">
    <source>
        <dbReference type="EMBL" id="PAV29087.1"/>
    </source>
</evidence>
<name>A0A2A2IBU2_9BACI</name>
<gene>
    <name evidence="2" type="ORF">CIL05_14025</name>
</gene>
<dbReference type="InterPro" id="IPR013087">
    <property type="entry name" value="Znf_C2H2_type"/>
</dbReference>
<dbReference type="OrthoDB" id="9757917at2"/>
<evidence type="ECO:0000259" key="1">
    <source>
        <dbReference type="PROSITE" id="PS00028"/>
    </source>
</evidence>
<dbReference type="InterPro" id="IPR011335">
    <property type="entry name" value="Restrct_endonuc-II-like"/>
</dbReference>
<sequence length="291" mass="34545">MKSYNAKNPQECKICGYKLSHNKQGRFTQHLKEHNFTLDSYLSKYYYSYQDLKCNRDSCNNMVSLTRGIPNKFCSSSCRQKKPPLICAECGSDFEAKNRNTKTCSSVCAKKIKSKKITLWHKGMHPDEKQKHFKRIITKTAATRRNNNTPSWNSGKKGIYSETTINKIRQATLKQMKEKVFRKTNIEIIIEKFLMKNKINYRYSYILENRQFVFLLIDYKIIIECDGDYWHANPKFYPFPKEWQEERIKIDLIKNGIAITNGYKIIRFWEDDILNNLQYVERIIYDLLATT</sequence>
<dbReference type="RefSeq" id="WP_095656178.1">
    <property type="nucleotide sequence ID" value="NZ_NPOA01000009.1"/>
</dbReference>
<organism evidence="2 3">
    <name type="scientific">Virgibacillus profundi</name>
    <dbReference type="NCBI Taxonomy" id="2024555"/>
    <lineage>
        <taxon>Bacteria</taxon>
        <taxon>Bacillati</taxon>
        <taxon>Bacillota</taxon>
        <taxon>Bacilli</taxon>
        <taxon>Bacillales</taxon>
        <taxon>Bacillaceae</taxon>
        <taxon>Virgibacillus</taxon>
    </lineage>
</organism>
<dbReference type="AlphaFoldDB" id="A0A2A2IBU2"/>
<dbReference type="PROSITE" id="PS00028">
    <property type="entry name" value="ZINC_FINGER_C2H2_1"/>
    <property type="match status" value="1"/>
</dbReference>
<feature type="domain" description="C2H2-type" evidence="1">
    <location>
        <begin position="104"/>
        <end position="125"/>
    </location>
</feature>
<proteinExistence type="predicted"/>
<dbReference type="SUPFAM" id="SSF52980">
    <property type="entry name" value="Restriction endonuclease-like"/>
    <property type="match status" value="1"/>
</dbReference>
<dbReference type="Proteomes" id="UP000218887">
    <property type="component" value="Unassembled WGS sequence"/>
</dbReference>
<comment type="caution">
    <text evidence="2">The sequence shown here is derived from an EMBL/GenBank/DDBJ whole genome shotgun (WGS) entry which is preliminary data.</text>
</comment>
<dbReference type="Gene3D" id="3.40.960.10">
    <property type="entry name" value="VSR Endonuclease"/>
    <property type="match status" value="1"/>
</dbReference>
<dbReference type="EMBL" id="NPOA01000009">
    <property type="protein sequence ID" value="PAV29087.1"/>
    <property type="molecule type" value="Genomic_DNA"/>
</dbReference>